<dbReference type="EMBL" id="BAAAJX010000005">
    <property type="protein sequence ID" value="GAA1493108.1"/>
    <property type="molecule type" value="Genomic_DNA"/>
</dbReference>
<dbReference type="CDD" id="cd01071">
    <property type="entry name" value="PBP2_PhnD_like"/>
    <property type="match status" value="1"/>
</dbReference>
<evidence type="ECO:0000256" key="1">
    <source>
        <dbReference type="ARBA" id="ARBA00007162"/>
    </source>
</evidence>
<dbReference type="Proteomes" id="UP001501742">
    <property type="component" value="Unassembled WGS sequence"/>
</dbReference>
<comment type="caution">
    <text evidence="4">The sequence shown here is derived from an EMBL/GenBank/DDBJ whole genome shotgun (WGS) entry which is preliminary data.</text>
</comment>
<comment type="similarity">
    <text evidence="1">Belongs to the phosphate/phosphite/phosphonate binding protein family.</text>
</comment>
<accession>A0ABP4K4Z7</accession>
<keyword evidence="5" id="KW-1185">Reference proteome</keyword>
<dbReference type="NCBIfam" id="TIGR01098">
    <property type="entry name" value="3A0109s03R"/>
    <property type="match status" value="1"/>
</dbReference>
<evidence type="ECO:0000256" key="2">
    <source>
        <dbReference type="ARBA" id="ARBA00022729"/>
    </source>
</evidence>
<dbReference type="Gene3D" id="3.40.190.10">
    <property type="entry name" value="Periplasmic binding protein-like II"/>
    <property type="match status" value="2"/>
</dbReference>
<evidence type="ECO:0000313" key="4">
    <source>
        <dbReference type="EMBL" id="GAA1493108.1"/>
    </source>
</evidence>
<gene>
    <name evidence="4" type="ORF">GCM10009627_14540</name>
</gene>
<keyword evidence="2 3" id="KW-0732">Signal</keyword>
<name>A0ABP4K4Z7_9MICO</name>
<evidence type="ECO:0000313" key="5">
    <source>
        <dbReference type="Proteomes" id="UP001501742"/>
    </source>
</evidence>
<sequence>MHLSRSKRIGIVGSVLTLAVVALTGCSGSSTAATGDGPAAGSSSSGSWAKSQGTIVFGAVPDQAGSDANNKPLEDYIAKETGYKVEYYPTADYTALIAASVAGKVDVMSSGGLQYVQATNKGAALMPVAATLSSPDVEDPGYYSVAITKAGSSITSLKQAKGKTVCFVDPNSTSGFLFGLYQLSKAGVDVSTSGTDASGNPKFTAFTAYFAGAHDKSEQAVASGQCDLGFAEDSVAEPAVKKGDITALGKQYVPGGPLSISTKLPKDVQTKLAKVLSGASPDAIKKAGITLTDGFTQGYFGVRAEDASYYKSIRDLCSTIPSADCAK</sequence>
<reference evidence="5" key="1">
    <citation type="journal article" date="2019" name="Int. J. Syst. Evol. Microbiol.">
        <title>The Global Catalogue of Microorganisms (GCM) 10K type strain sequencing project: providing services to taxonomists for standard genome sequencing and annotation.</title>
        <authorList>
            <consortium name="The Broad Institute Genomics Platform"/>
            <consortium name="The Broad Institute Genome Sequencing Center for Infectious Disease"/>
            <person name="Wu L."/>
            <person name="Ma J."/>
        </authorList>
    </citation>
    <scope>NUCLEOTIDE SEQUENCE [LARGE SCALE GENOMIC DNA]</scope>
    <source>
        <strain evidence="5">JCM 12140</strain>
    </source>
</reference>
<feature type="chain" id="PRO_5047438419" evidence="3">
    <location>
        <begin position="33"/>
        <end position="327"/>
    </location>
</feature>
<evidence type="ECO:0000256" key="3">
    <source>
        <dbReference type="SAM" id="SignalP"/>
    </source>
</evidence>
<dbReference type="SUPFAM" id="SSF53850">
    <property type="entry name" value="Periplasmic binding protein-like II"/>
    <property type="match status" value="1"/>
</dbReference>
<dbReference type="PANTHER" id="PTHR35841">
    <property type="entry name" value="PHOSPHONATES-BINDING PERIPLASMIC PROTEIN"/>
    <property type="match status" value="1"/>
</dbReference>
<proteinExistence type="inferred from homology"/>
<dbReference type="RefSeq" id="WP_204606528.1">
    <property type="nucleotide sequence ID" value="NZ_BAAAJX010000005.1"/>
</dbReference>
<feature type="signal peptide" evidence="3">
    <location>
        <begin position="1"/>
        <end position="32"/>
    </location>
</feature>
<dbReference type="Pfam" id="PF12974">
    <property type="entry name" value="Phosphonate-bd"/>
    <property type="match status" value="1"/>
</dbReference>
<protein>
    <submittedName>
        <fullName evidence="4">Phosphate/phosphite/phosphonate ABC transporter substrate-binding protein</fullName>
    </submittedName>
</protein>
<dbReference type="InterPro" id="IPR005770">
    <property type="entry name" value="PhnD"/>
</dbReference>
<organism evidence="4 5">
    <name type="scientific">Curtobacterium herbarum</name>
    <dbReference type="NCBI Taxonomy" id="150122"/>
    <lineage>
        <taxon>Bacteria</taxon>
        <taxon>Bacillati</taxon>
        <taxon>Actinomycetota</taxon>
        <taxon>Actinomycetes</taxon>
        <taxon>Micrococcales</taxon>
        <taxon>Microbacteriaceae</taxon>
        <taxon>Curtobacterium</taxon>
    </lineage>
</organism>
<dbReference type="PANTHER" id="PTHR35841:SF1">
    <property type="entry name" value="PHOSPHONATES-BINDING PERIPLASMIC PROTEIN"/>
    <property type="match status" value="1"/>
</dbReference>
<dbReference type="PROSITE" id="PS51257">
    <property type="entry name" value="PROKAR_LIPOPROTEIN"/>
    <property type="match status" value="1"/>
</dbReference>